<dbReference type="RefSeq" id="WP_231041785.1">
    <property type="nucleotide sequence ID" value="NZ_CP106881.1"/>
</dbReference>
<dbReference type="EMBL" id="CP106881">
    <property type="protein sequence ID" value="UYG50688.1"/>
    <property type="molecule type" value="Genomic_DNA"/>
</dbReference>
<protein>
    <submittedName>
        <fullName evidence="3">Tripartite tricarboxylate transporter substrate binding protein</fullName>
    </submittedName>
</protein>
<accession>A0ABY6G6Z8</accession>
<gene>
    <name evidence="3" type="ORF">M9799_11350</name>
</gene>
<evidence type="ECO:0000313" key="3">
    <source>
        <dbReference type="EMBL" id="UYG50688.1"/>
    </source>
</evidence>
<keyword evidence="4" id="KW-1185">Reference proteome</keyword>
<dbReference type="PANTHER" id="PTHR42928">
    <property type="entry name" value="TRICARBOXYLATE-BINDING PROTEIN"/>
    <property type="match status" value="1"/>
</dbReference>
<organism evidence="3 4">
    <name type="scientific">Comamonas endophytica</name>
    <dbReference type="NCBI Taxonomy" id="2949090"/>
    <lineage>
        <taxon>Bacteria</taxon>
        <taxon>Pseudomonadati</taxon>
        <taxon>Pseudomonadota</taxon>
        <taxon>Betaproteobacteria</taxon>
        <taxon>Burkholderiales</taxon>
        <taxon>Comamonadaceae</taxon>
        <taxon>Comamonas</taxon>
    </lineage>
</organism>
<dbReference type="PROSITE" id="PS51257">
    <property type="entry name" value="PROKAR_LIPOPROTEIN"/>
    <property type="match status" value="1"/>
</dbReference>
<dbReference type="CDD" id="cd13578">
    <property type="entry name" value="PBP2_Bug27"/>
    <property type="match status" value="1"/>
</dbReference>
<keyword evidence="2" id="KW-0732">Signal</keyword>
<sequence length="327" mass="34176">MKTSHFASGFLACALALACTTSAAETAQDYPSKTVSIVVPFPTGGSTDLLARRVADKLRAAWGKAVIVENKPGAGGAVGAEYVAKAAGDGYTLLMGVTGSNAIAQSLYPNLRYHVINDFKPVTMLVSAPLVLAVNPNVKANSVKEYIALSKNGPRPLSFGSAGNGTSMHLTGEMFKQATGARLEHIPYRGNGPKVTDLLGGQIDSSFGDLLVLQPHLESGKLRALAVTSAQRNPILPNVPTVAESGFPGFEALSWQGLFAPAATPDAIVQKINLAVSAAVKAPDVQSFFAERGFVMEGNGSAAFTQFVKQETGKWKDIVEKSGARAD</sequence>
<proteinExistence type="inferred from homology"/>
<dbReference type="InterPro" id="IPR005064">
    <property type="entry name" value="BUG"/>
</dbReference>
<dbReference type="SUPFAM" id="SSF53850">
    <property type="entry name" value="Periplasmic binding protein-like II"/>
    <property type="match status" value="1"/>
</dbReference>
<reference evidence="3" key="1">
    <citation type="submission" date="2022-09" db="EMBL/GenBank/DDBJ databases">
        <title>The complete genome of Acidovorax sp. 5MLIR.</title>
        <authorList>
            <person name="Liu L."/>
            <person name="Yue J."/>
            <person name="Yang F."/>
            <person name="Yuan J."/>
            <person name="Li L."/>
        </authorList>
    </citation>
    <scope>NUCLEOTIDE SEQUENCE</scope>
    <source>
        <strain evidence="3">5MLIR</strain>
    </source>
</reference>
<dbReference type="PANTHER" id="PTHR42928:SF5">
    <property type="entry name" value="BLR1237 PROTEIN"/>
    <property type="match status" value="1"/>
</dbReference>
<dbReference type="PIRSF" id="PIRSF017082">
    <property type="entry name" value="YflP"/>
    <property type="match status" value="1"/>
</dbReference>
<dbReference type="Gene3D" id="3.40.190.10">
    <property type="entry name" value="Periplasmic binding protein-like II"/>
    <property type="match status" value="1"/>
</dbReference>
<evidence type="ECO:0000256" key="1">
    <source>
        <dbReference type="ARBA" id="ARBA00006987"/>
    </source>
</evidence>
<dbReference type="Pfam" id="PF03401">
    <property type="entry name" value="TctC"/>
    <property type="match status" value="1"/>
</dbReference>
<comment type="similarity">
    <text evidence="1">Belongs to the UPF0065 (bug) family.</text>
</comment>
<evidence type="ECO:0000256" key="2">
    <source>
        <dbReference type="SAM" id="SignalP"/>
    </source>
</evidence>
<feature type="signal peptide" evidence="2">
    <location>
        <begin position="1"/>
        <end position="23"/>
    </location>
</feature>
<dbReference type="Proteomes" id="UP001162800">
    <property type="component" value="Chromosome"/>
</dbReference>
<dbReference type="Gene3D" id="3.40.190.150">
    <property type="entry name" value="Bordetella uptake gene, domain 1"/>
    <property type="match status" value="1"/>
</dbReference>
<evidence type="ECO:0000313" key="4">
    <source>
        <dbReference type="Proteomes" id="UP001162800"/>
    </source>
</evidence>
<name>A0ABY6G6Z8_9BURK</name>
<dbReference type="InterPro" id="IPR042100">
    <property type="entry name" value="Bug_dom1"/>
</dbReference>
<feature type="chain" id="PRO_5046526047" evidence="2">
    <location>
        <begin position="24"/>
        <end position="327"/>
    </location>
</feature>